<proteinExistence type="predicted"/>
<protein>
    <submittedName>
        <fullName evidence="8">Membrane protein</fullName>
    </submittedName>
</protein>
<feature type="transmembrane region" description="Helical" evidence="6">
    <location>
        <begin position="289"/>
        <end position="310"/>
    </location>
</feature>
<dbReference type="InterPro" id="IPR036259">
    <property type="entry name" value="MFS_trans_sf"/>
</dbReference>
<name>A0A0D4C358_9MICC</name>
<dbReference type="InterPro" id="IPR024671">
    <property type="entry name" value="Atg22-like"/>
</dbReference>
<keyword evidence="4 6" id="KW-1133">Transmembrane helix</keyword>
<dbReference type="KEGG" id="ari:UM93_11895"/>
<feature type="transmembrane region" description="Helical" evidence="6">
    <location>
        <begin position="319"/>
        <end position="336"/>
    </location>
</feature>
<sequence>MSETTIAESVPTRPKSQWGQVLAWASWDWGSAAFNAVMTTFIFTAFYLTTDIFGGADYTSQVLGWCLGIAGVLIAILAPVAGQRSDHSGRRRLWLGINTLVVVLLTGSCFFVLPEPSYLLLGCVLLALGHVFSELASVNYNAMLLQISTPKSIGRISGIGWAFGYLGGIVALLILYYGLLSPEVGFFGISDENFKYRVVALFSAAWIAVFSLPVLFAIPENKADPTTPKIGFFASYRELFRTIARLWQHRRHTLYFLISSAIFRDGLAAIFTFGAVIAVGTFGFAKGDVLIFAIAGNVVAAIGAFSAGYFDDRLGPKTVIVISLIGLLVSAVVLFFSSGKTIFWIFGLLLCLFVGPAQSSARTFVGRLAPRGGEGELYGLYATTGRAASFIAPILFASFIAWFGSQRFGIIGIAIVLLAGLLLLIPVNRPAQA</sequence>
<dbReference type="InterPro" id="IPR050495">
    <property type="entry name" value="ATG22/LtaA_families"/>
</dbReference>
<feature type="transmembrane region" description="Helical" evidence="6">
    <location>
        <begin position="342"/>
        <end position="365"/>
    </location>
</feature>
<accession>A0A0D4C358</accession>
<dbReference type="Pfam" id="PF11700">
    <property type="entry name" value="ATG22"/>
    <property type="match status" value="1"/>
</dbReference>
<evidence type="ECO:0000256" key="1">
    <source>
        <dbReference type="ARBA" id="ARBA00004651"/>
    </source>
</evidence>
<dbReference type="PROSITE" id="PS50850">
    <property type="entry name" value="MFS"/>
    <property type="match status" value="1"/>
</dbReference>
<evidence type="ECO:0000256" key="5">
    <source>
        <dbReference type="ARBA" id="ARBA00023136"/>
    </source>
</evidence>
<dbReference type="GO" id="GO:0022857">
    <property type="term" value="F:transmembrane transporter activity"/>
    <property type="evidence" value="ECO:0007669"/>
    <property type="project" value="InterPro"/>
</dbReference>
<feature type="transmembrane region" description="Helical" evidence="6">
    <location>
        <begin position="254"/>
        <end position="283"/>
    </location>
</feature>
<evidence type="ECO:0000256" key="3">
    <source>
        <dbReference type="ARBA" id="ARBA00022692"/>
    </source>
</evidence>
<dbReference type="PATRIC" id="fig|1618207.4.peg.2411"/>
<dbReference type="InterPro" id="IPR020846">
    <property type="entry name" value="MFS_dom"/>
</dbReference>
<dbReference type="Gene3D" id="1.20.1250.20">
    <property type="entry name" value="MFS general substrate transporter like domains"/>
    <property type="match status" value="1"/>
</dbReference>
<keyword evidence="9" id="KW-1185">Reference proteome</keyword>
<dbReference type="RefSeq" id="WP_045077339.1">
    <property type="nucleotide sequence ID" value="NZ_CP011005.1"/>
</dbReference>
<dbReference type="AlphaFoldDB" id="A0A0D4C358"/>
<dbReference type="HOGENOM" id="CLU_017518_3_1_11"/>
<feature type="transmembrane region" description="Helical" evidence="6">
    <location>
        <begin position="93"/>
        <end position="113"/>
    </location>
</feature>
<keyword evidence="5 6" id="KW-0472">Membrane</keyword>
<feature type="transmembrane region" description="Helical" evidence="6">
    <location>
        <begin position="199"/>
        <end position="218"/>
    </location>
</feature>
<feature type="domain" description="Major facilitator superfamily (MFS) profile" evidence="7">
    <location>
        <begin position="1"/>
        <end position="432"/>
    </location>
</feature>
<evidence type="ECO:0000313" key="8">
    <source>
        <dbReference type="EMBL" id="AJT43092.1"/>
    </source>
</evidence>
<keyword evidence="3 6" id="KW-0812">Transmembrane</keyword>
<feature type="transmembrane region" description="Helical" evidence="6">
    <location>
        <begin position="21"/>
        <end position="50"/>
    </location>
</feature>
<evidence type="ECO:0000256" key="4">
    <source>
        <dbReference type="ARBA" id="ARBA00022989"/>
    </source>
</evidence>
<feature type="transmembrane region" description="Helical" evidence="6">
    <location>
        <begin position="119"/>
        <end position="138"/>
    </location>
</feature>
<evidence type="ECO:0000259" key="7">
    <source>
        <dbReference type="PROSITE" id="PS50850"/>
    </source>
</evidence>
<feature type="transmembrane region" description="Helical" evidence="6">
    <location>
        <begin position="408"/>
        <end position="427"/>
    </location>
</feature>
<dbReference type="OrthoDB" id="9768783at2"/>
<evidence type="ECO:0000256" key="2">
    <source>
        <dbReference type="ARBA" id="ARBA00022448"/>
    </source>
</evidence>
<feature type="transmembrane region" description="Helical" evidence="6">
    <location>
        <begin position="377"/>
        <end position="402"/>
    </location>
</feature>
<evidence type="ECO:0000313" key="9">
    <source>
        <dbReference type="Proteomes" id="UP000061839"/>
    </source>
</evidence>
<gene>
    <name evidence="8" type="ORF">UM93_11895</name>
</gene>
<dbReference type="EMBL" id="CP011005">
    <property type="protein sequence ID" value="AJT43092.1"/>
    <property type="molecule type" value="Genomic_DNA"/>
</dbReference>
<keyword evidence="2" id="KW-0813">Transport</keyword>
<organism evidence="8 9">
    <name type="scientific">Psychromicrobium lacuslunae</name>
    <dbReference type="NCBI Taxonomy" id="1618207"/>
    <lineage>
        <taxon>Bacteria</taxon>
        <taxon>Bacillati</taxon>
        <taxon>Actinomycetota</taxon>
        <taxon>Actinomycetes</taxon>
        <taxon>Micrococcales</taxon>
        <taxon>Micrococcaceae</taxon>
        <taxon>Psychromicrobium</taxon>
    </lineage>
</organism>
<dbReference type="GO" id="GO:0005886">
    <property type="term" value="C:plasma membrane"/>
    <property type="evidence" value="ECO:0007669"/>
    <property type="project" value="UniProtKB-SubCell"/>
</dbReference>
<evidence type="ECO:0000256" key="6">
    <source>
        <dbReference type="SAM" id="Phobius"/>
    </source>
</evidence>
<dbReference type="Proteomes" id="UP000061839">
    <property type="component" value="Chromosome"/>
</dbReference>
<dbReference type="PANTHER" id="PTHR23519">
    <property type="entry name" value="AUTOPHAGY-RELATED PROTEIN 22"/>
    <property type="match status" value="1"/>
</dbReference>
<dbReference type="PANTHER" id="PTHR23519:SF1">
    <property type="entry name" value="AUTOPHAGY-RELATED PROTEIN 22"/>
    <property type="match status" value="1"/>
</dbReference>
<feature type="transmembrane region" description="Helical" evidence="6">
    <location>
        <begin position="159"/>
        <end position="179"/>
    </location>
</feature>
<comment type="subcellular location">
    <subcellularLocation>
        <location evidence="1">Cell membrane</location>
        <topology evidence="1">Multi-pass membrane protein</topology>
    </subcellularLocation>
</comment>
<feature type="transmembrane region" description="Helical" evidence="6">
    <location>
        <begin position="62"/>
        <end position="81"/>
    </location>
</feature>
<reference evidence="8 9" key="1">
    <citation type="journal article" date="2015" name="Genome Announc.">
        <title>Complete Genome Sequencing of Protease-Producing Novel Arthrobacter sp. Strain IHBB 11108 Using PacBio Single-Molecule Real-Time Sequencing Technology.</title>
        <authorList>
            <person name="Kiran S."/>
            <person name="Swarnkar M.K."/>
            <person name="Pal M."/>
            <person name="Thakur R."/>
            <person name="Tewari R."/>
            <person name="Singh A.K."/>
            <person name="Gulati A."/>
        </authorList>
    </citation>
    <scope>NUCLEOTIDE SEQUENCE [LARGE SCALE GENOMIC DNA]</scope>
    <source>
        <strain evidence="8 9">IHBB 11108</strain>
    </source>
</reference>
<dbReference type="SUPFAM" id="SSF103473">
    <property type="entry name" value="MFS general substrate transporter"/>
    <property type="match status" value="1"/>
</dbReference>